<dbReference type="Pfam" id="PF01636">
    <property type="entry name" value="APH"/>
    <property type="match status" value="1"/>
</dbReference>
<proteinExistence type="predicted"/>
<organism evidence="3 4">
    <name type="scientific">Sphingobium lactosutens DS20</name>
    <dbReference type="NCBI Taxonomy" id="1331060"/>
    <lineage>
        <taxon>Bacteria</taxon>
        <taxon>Pseudomonadati</taxon>
        <taxon>Pseudomonadota</taxon>
        <taxon>Alphaproteobacteria</taxon>
        <taxon>Sphingomonadales</taxon>
        <taxon>Sphingomonadaceae</taxon>
        <taxon>Sphingobium</taxon>
    </lineage>
</organism>
<evidence type="ECO:0000256" key="1">
    <source>
        <dbReference type="SAM" id="MobiDB-lite"/>
    </source>
</evidence>
<sequence>MSAQDEIAGKRPDSTDESHVSERLDTWLQANVAGYEGPARLDKFGFGQSNPTFRLSAKSGEYVLRRKPFGALLPKAHAIDREYRIIRALQDTDVPVPQALAYCADADVIGAEFYVMAFVAGRIFYDHRLPSMTKEERAGIFDAMNRTVAGLHTIDPAAIGLEGYGRSDGFLSRQIALWTRQYRASEVERSDAMERLIAWLPDHIPPEQPTRIFHGDFRLDNMIFHPTEPRVIALLDWELSTLGDPLADFAYHAMSWRVGADVFRGFADLDRAALGIPEEADYVRTYCERTGLDAAPHWNFYLAFSLFRVAAILQGVWKRALDGQGSSDDGLVVGARAKPLAELGWQIASASRPS</sequence>
<dbReference type="InterPro" id="IPR011009">
    <property type="entry name" value="Kinase-like_dom_sf"/>
</dbReference>
<feature type="region of interest" description="Disordered" evidence="1">
    <location>
        <begin position="1"/>
        <end position="21"/>
    </location>
</feature>
<dbReference type="PATRIC" id="fig|1331060.3.peg.4019"/>
<reference evidence="3 4" key="1">
    <citation type="journal article" date="2013" name="Genome Announc.">
        <title>Draft Genome Sequence of Sphingobium lactosutens Strain DS20T, Isolated from a Hexachlorocyclohexane Dumpsite.</title>
        <authorList>
            <person name="Kumar R."/>
            <person name="Dwivedi V."/>
            <person name="Negi V."/>
            <person name="Khurana J.P."/>
            <person name="Lal R."/>
        </authorList>
    </citation>
    <scope>NUCLEOTIDE SEQUENCE [LARGE SCALE GENOMIC DNA]</scope>
    <source>
        <strain evidence="3 4">DS20</strain>
    </source>
</reference>
<feature type="domain" description="Aminoglycoside phosphotransferase" evidence="2">
    <location>
        <begin position="44"/>
        <end position="261"/>
    </location>
</feature>
<dbReference type="Proteomes" id="UP000015531">
    <property type="component" value="Unassembled WGS sequence"/>
</dbReference>
<evidence type="ECO:0000313" key="3">
    <source>
        <dbReference type="EMBL" id="EQB12193.1"/>
    </source>
</evidence>
<evidence type="ECO:0000259" key="2">
    <source>
        <dbReference type="Pfam" id="PF01636"/>
    </source>
</evidence>
<dbReference type="SUPFAM" id="SSF56112">
    <property type="entry name" value="Protein kinase-like (PK-like)"/>
    <property type="match status" value="1"/>
</dbReference>
<dbReference type="PANTHER" id="PTHR47829:SF3">
    <property type="entry name" value="AMINOGLYCOSIDE PHOSPHOTRANSFERASE DOMAIN-CONTAINING PROTEIN"/>
    <property type="match status" value="1"/>
</dbReference>
<comment type="caution">
    <text evidence="3">The sequence shown here is derived from an EMBL/GenBank/DDBJ whole genome shotgun (WGS) entry which is preliminary data.</text>
</comment>
<accession>T0HJ64</accession>
<dbReference type="EMBL" id="ATDP01000104">
    <property type="protein sequence ID" value="EQB12193.1"/>
    <property type="molecule type" value="Genomic_DNA"/>
</dbReference>
<dbReference type="eggNOG" id="COG3173">
    <property type="taxonomic scope" value="Bacteria"/>
</dbReference>
<dbReference type="Gene3D" id="3.30.200.20">
    <property type="entry name" value="Phosphorylase Kinase, domain 1"/>
    <property type="match status" value="1"/>
</dbReference>
<dbReference type="Gene3D" id="3.90.1200.10">
    <property type="match status" value="1"/>
</dbReference>
<dbReference type="CDD" id="cd05154">
    <property type="entry name" value="ACAD10_11_N-like"/>
    <property type="match status" value="1"/>
</dbReference>
<dbReference type="OrthoDB" id="3806873at2"/>
<dbReference type="InterPro" id="IPR052898">
    <property type="entry name" value="ACAD10-like"/>
</dbReference>
<gene>
    <name evidence="3" type="ORF">RLDS_20795</name>
</gene>
<dbReference type="InterPro" id="IPR041726">
    <property type="entry name" value="ACAD10_11_N"/>
</dbReference>
<evidence type="ECO:0000313" key="4">
    <source>
        <dbReference type="Proteomes" id="UP000015531"/>
    </source>
</evidence>
<keyword evidence="4" id="KW-1185">Reference proteome</keyword>
<dbReference type="PANTHER" id="PTHR47829">
    <property type="entry name" value="HYDROLASE, PUTATIVE (AFU_ORTHOLOGUE AFUA_1G12880)-RELATED"/>
    <property type="match status" value="1"/>
</dbReference>
<name>T0HJ64_9SPHN</name>
<protein>
    <recommendedName>
        <fullName evidence="2">Aminoglycoside phosphotransferase domain-containing protein</fullName>
    </recommendedName>
</protein>
<dbReference type="AlphaFoldDB" id="T0HJ64"/>
<dbReference type="InterPro" id="IPR002575">
    <property type="entry name" value="Aminoglycoside_PTrfase"/>
</dbReference>
<feature type="compositionally biased region" description="Basic and acidic residues" evidence="1">
    <location>
        <begin position="7"/>
        <end position="21"/>
    </location>
</feature>